<feature type="transmembrane region" description="Helical" evidence="2">
    <location>
        <begin position="435"/>
        <end position="456"/>
    </location>
</feature>
<accession>A0ABN6ZC17</accession>
<feature type="transmembrane region" description="Helical" evidence="2">
    <location>
        <begin position="143"/>
        <end position="165"/>
    </location>
</feature>
<sequence>MVNRFREMDRVKVFSVAVFVLLVIQPILELDYLANDFLKGYGLIVPSTIIRFLGLPVLAMIGFFFIDKNKKKSFPFLLGCALVIGIYSVFHLIGMKKLDIHLPANFRADFKIEIKYILILVLPFLMMYCTYLAQFTKETLNKLVISVSLITCSVIFITNIFHVSLGSYGGMTEANFISWFTESYREGLDPKLLMSKGWYPAANVLGALLFMLLPLLYKVLYEVKQKWPIVLLIMLHSLCMMMIGTRVATLGVVLVAIAALFSYIGCSVLRLNPFRLKFFMIIIAMIALTVVVYPYTPAIKYQESNTQLIKNLKEEEEKSDGINQMSNQVEQLQKHVDDKEGKDAVLIAVLRENSYLFTFPSIYYDKSYPIEFDPEFWNFVLNEPFEKRSDGRKLQKLFAEYKWDMMDTKEKMLGMGFSRLSEGELILEQDGWRQLYTMGFVGVILFVGPYLLLVFLSTIRALLQFKKVVKFSNLMLLLSVGVGLGAAYYSGHVIDELFTNLYLGFIAMTLFLCTSVKNVNIER</sequence>
<keyword evidence="1" id="KW-0175">Coiled coil</keyword>
<feature type="transmembrane region" description="Helical" evidence="2">
    <location>
        <begin position="468"/>
        <end position="489"/>
    </location>
</feature>
<feature type="transmembrane region" description="Helical" evidence="2">
    <location>
        <begin position="250"/>
        <end position="271"/>
    </location>
</feature>
<feature type="transmembrane region" description="Helical" evidence="2">
    <location>
        <begin position="114"/>
        <end position="131"/>
    </location>
</feature>
<gene>
    <name evidence="3" type="ORF">T23_14760</name>
</gene>
<evidence type="ECO:0008006" key="5">
    <source>
        <dbReference type="Google" id="ProtNLM"/>
    </source>
</evidence>
<evidence type="ECO:0000313" key="3">
    <source>
        <dbReference type="EMBL" id="BEH91374.1"/>
    </source>
</evidence>
<keyword evidence="2" id="KW-0472">Membrane</keyword>
<keyword evidence="2" id="KW-1133">Transmembrane helix</keyword>
<organism evidence="3 4">
    <name type="scientific">Turicibacter faecis</name>
    <dbReference type="NCBI Taxonomy" id="2963365"/>
    <lineage>
        <taxon>Bacteria</taxon>
        <taxon>Bacillati</taxon>
        <taxon>Bacillota</taxon>
        <taxon>Erysipelotrichia</taxon>
        <taxon>Erysipelotrichales</taxon>
        <taxon>Turicibacteraceae</taxon>
        <taxon>Turicibacter</taxon>
    </lineage>
</organism>
<evidence type="ECO:0000313" key="4">
    <source>
        <dbReference type="Proteomes" id="UP001432099"/>
    </source>
</evidence>
<dbReference type="InterPro" id="IPR049504">
    <property type="entry name" value="O-antigen_lig"/>
</dbReference>
<feature type="transmembrane region" description="Helical" evidence="2">
    <location>
        <begin position="227"/>
        <end position="244"/>
    </location>
</feature>
<feature type="transmembrane region" description="Helical" evidence="2">
    <location>
        <begin position="12"/>
        <end position="28"/>
    </location>
</feature>
<feature type="transmembrane region" description="Helical" evidence="2">
    <location>
        <begin position="48"/>
        <end position="66"/>
    </location>
</feature>
<name>A0ABN6ZC17_9FIRM</name>
<reference evidence="3" key="1">
    <citation type="journal article" date="2024" name="Int. J. Syst. Evol. Microbiol.">
        <title>Turicibacter faecis sp. nov., isolated from faeces of heart failure mouse model.</title>
        <authorList>
            <person name="Imamura Y."/>
            <person name="Motooka D."/>
            <person name="Nakajima Y."/>
            <person name="Ito S."/>
            <person name="Kitakaze M."/>
            <person name="Iida T."/>
            <person name="Nakamura S."/>
        </authorList>
    </citation>
    <scope>NUCLEOTIDE SEQUENCE</scope>
    <source>
        <strain evidence="3">TC023</strain>
    </source>
</reference>
<feature type="coiled-coil region" evidence="1">
    <location>
        <begin position="298"/>
        <end position="342"/>
    </location>
</feature>
<keyword evidence="2" id="KW-0812">Transmembrane</keyword>
<proteinExistence type="predicted"/>
<feature type="transmembrane region" description="Helical" evidence="2">
    <location>
        <begin position="501"/>
        <end position="519"/>
    </location>
</feature>
<feature type="transmembrane region" description="Helical" evidence="2">
    <location>
        <begin position="73"/>
        <end position="94"/>
    </location>
</feature>
<dbReference type="RefSeq" id="WP_262950188.1">
    <property type="nucleotide sequence ID" value="NZ_AP028127.1"/>
</dbReference>
<keyword evidence="4" id="KW-1185">Reference proteome</keyword>
<feature type="transmembrane region" description="Helical" evidence="2">
    <location>
        <begin position="278"/>
        <end position="296"/>
    </location>
</feature>
<dbReference type="EMBL" id="AP028127">
    <property type="protein sequence ID" value="BEH91374.1"/>
    <property type="molecule type" value="Genomic_DNA"/>
</dbReference>
<evidence type="ECO:0000256" key="1">
    <source>
        <dbReference type="SAM" id="Coils"/>
    </source>
</evidence>
<evidence type="ECO:0000256" key="2">
    <source>
        <dbReference type="SAM" id="Phobius"/>
    </source>
</evidence>
<dbReference type="Proteomes" id="UP001432099">
    <property type="component" value="Chromosome"/>
</dbReference>
<protein>
    <recommendedName>
        <fullName evidence="5">O-antigen ligase domain-containing protein</fullName>
    </recommendedName>
</protein>
<feature type="transmembrane region" description="Helical" evidence="2">
    <location>
        <begin position="198"/>
        <end position="220"/>
    </location>
</feature>
<dbReference type="Pfam" id="PF13425">
    <property type="entry name" value="O-antigen_lig"/>
    <property type="match status" value="1"/>
</dbReference>